<protein>
    <submittedName>
        <fullName evidence="1">Uncharacterized protein</fullName>
    </submittedName>
</protein>
<evidence type="ECO:0000313" key="2">
    <source>
        <dbReference type="Proteomes" id="UP000499080"/>
    </source>
</evidence>
<accession>A0A4Y2VKP8</accession>
<dbReference type="AlphaFoldDB" id="A0A4Y2VKP8"/>
<organism evidence="1 2">
    <name type="scientific">Araneus ventricosus</name>
    <name type="common">Orbweaver spider</name>
    <name type="synonym">Epeira ventricosa</name>
    <dbReference type="NCBI Taxonomy" id="182803"/>
    <lineage>
        <taxon>Eukaryota</taxon>
        <taxon>Metazoa</taxon>
        <taxon>Ecdysozoa</taxon>
        <taxon>Arthropoda</taxon>
        <taxon>Chelicerata</taxon>
        <taxon>Arachnida</taxon>
        <taxon>Araneae</taxon>
        <taxon>Araneomorphae</taxon>
        <taxon>Entelegynae</taxon>
        <taxon>Araneoidea</taxon>
        <taxon>Araneidae</taxon>
        <taxon>Araneus</taxon>
    </lineage>
</organism>
<keyword evidence="2" id="KW-1185">Reference proteome</keyword>
<evidence type="ECO:0000313" key="1">
    <source>
        <dbReference type="EMBL" id="GBO25893.1"/>
    </source>
</evidence>
<gene>
    <name evidence="1" type="ORF">AVEN_13816_1</name>
</gene>
<sequence>MTDAKFTVPLARVFWIRSFTLRYGFALERSGHHWHTACTQLIPLHLHRRKLGSQYYFRIQSHLNHPVRLLSTLVGLSSLYAAISPRLYLSTRE</sequence>
<comment type="caution">
    <text evidence="1">The sequence shown here is derived from an EMBL/GenBank/DDBJ whole genome shotgun (WGS) entry which is preliminary data.</text>
</comment>
<dbReference type="Proteomes" id="UP000499080">
    <property type="component" value="Unassembled WGS sequence"/>
</dbReference>
<reference evidence="1 2" key="1">
    <citation type="journal article" date="2019" name="Sci. Rep.">
        <title>Orb-weaving spider Araneus ventricosus genome elucidates the spidroin gene catalogue.</title>
        <authorList>
            <person name="Kono N."/>
            <person name="Nakamura H."/>
            <person name="Ohtoshi R."/>
            <person name="Moran D.A.P."/>
            <person name="Shinohara A."/>
            <person name="Yoshida Y."/>
            <person name="Fujiwara M."/>
            <person name="Mori M."/>
            <person name="Tomita M."/>
            <person name="Arakawa K."/>
        </authorList>
    </citation>
    <scope>NUCLEOTIDE SEQUENCE [LARGE SCALE GENOMIC DNA]</scope>
</reference>
<proteinExistence type="predicted"/>
<dbReference type="EMBL" id="BGPR01048885">
    <property type="protein sequence ID" value="GBO25893.1"/>
    <property type="molecule type" value="Genomic_DNA"/>
</dbReference>
<name>A0A4Y2VKP8_ARAVE</name>